<keyword evidence="2" id="KW-1185">Reference proteome</keyword>
<dbReference type="AlphaFoldDB" id="A0A239KNL0"/>
<dbReference type="Proteomes" id="UP000198432">
    <property type="component" value="Unassembled WGS sequence"/>
</dbReference>
<reference evidence="2" key="1">
    <citation type="submission" date="2017-06" db="EMBL/GenBank/DDBJ databases">
        <authorList>
            <person name="Varghese N."/>
            <person name="Submissions S."/>
        </authorList>
    </citation>
    <scope>NUCLEOTIDE SEQUENCE [LARGE SCALE GENOMIC DNA]</scope>
    <source>
        <strain evidence="2">NKM1</strain>
    </source>
</reference>
<dbReference type="EMBL" id="FZOQ01000030">
    <property type="protein sequence ID" value="SNT19258.1"/>
    <property type="molecule type" value="Genomic_DNA"/>
</dbReference>
<proteinExistence type="predicted"/>
<organism evidence="1 2">
    <name type="scientific">Pontibacter ummariensis</name>
    <dbReference type="NCBI Taxonomy" id="1610492"/>
    <lineage>
        <taxon>Bacteria</taxon>
        <taxon>Pseudomonadati</taxon>
        <taxon>Bacteroidota</taxon>
        <taxon>Cytophagia</taxon>
        <taxon>Cytophagales</taxon>
        <taxon>Hymenobacteraceae</taxon>
        <taxon>Pontibacter</taxon>
    </lineage>
</organism>
<protein>
    <submittedName>
        <fullName evidence="1">Uncharacterized protein</fullName>
    </submittedName>
</protein>
<accession>A0A239KNL0</accession>
<sequence>MQRRLKEFGKGVKDKEGVKFMPNTVQISRVTPLPGKRLEEPY</sequence>
<gene>
    <name evidence="1" type="ORF">SAMN06296052_1305</name>
</gene>
<name>A0A239KNL0_9BACT</name>
<evidence type="ECO:0000313" key="2">
    <source>
        <dbReference type="Proteomes" id="UP000198432"/>
    </source>
</evidence>
<evidence type="ECO:0000313" key="1">
    <source>
        <dbReference type="EMBL" id="SNT19258.1"/>
    </source>
</evidence>